<dbReference type="Gramene" id="OMO79008">
    <property type="protein sequence ID" value="OMO79008"/>
    <property type="gene ID" value="CCACVL1_13951"/>
</dbReference>
<protein>
    <submittedName>
        <fullName evidence="1">Uncharacterized protein</fullName>
    </submittedName>
</protein>
<name>A0A1R3I8Y1_COCAP</name>
<dbReference type="AlphaFoldDB" id="A0A1R3I8Y1"/>
<sequence length="21" mass="2232">MTNYSAWFCAPTSSIPNEAAA</sequence>
<dbReference type="Proteomes" id="UP000188268">
    <property type="component" value="Unassembled WGS sequence"/>
</dbReference>
<dbReference type="EMBL" id="AWWV01010501">
    <property type="protein sequence ID" value="OMO79008.1"/>
    <property type="molecule type" value="Genomic_DNA"/>
</dbReference>
<evidence type="ECO:0000313" key="1">
    <source>
        <dbReference type="EMBL" id="OMO79008.1"/>
    </source>
</evidence>
<organism evidence="1 2">
    <name type="scientific">Corchorus capsularis</name>
    <name type="common">Jute</name>
    <dbReference type="NCBI Taxonomy" id="210143"/>
    <lineage>
        <taxon>Eukaryota</taxon>
        <taxon>Viridiplantae</taxon>
        <taxon>Streptophyta</taxon>
        <taxon>Embryophyta</taxon>
        <taxon>Tracheophyta</taxon>
        <taxon>Spermatophyta</taxon>
        <taxon>Magnoliopsida</taxon>
        <taxon>eudicotyledons</taxon>
        <taxon>Gunneridae</taxon>
        <taxon>Pentapetalae</taxon>
        <taxon>rosids</taxon>
        <taxon>malvids</taxon>
        <taxon>Malvales</taxon>
        <taxon>Malvaceae</taxon>
        <taxon>Grewioideae</taxon>
        <taxon>Apeibeae</taxon>
        <taxon>Corchorus</taxon>
    </lineage>
</organism>
<keyword evidence="2" id="KW-1185">Reference proteome</keyword>
<evidence type="ECO:0000313" key="2">
    <source>
        <dbReference type="Proteomes" id="UP000188268"/>
    </source>
</evidence>
<reference evidence="1 2" key="1">
    <citation type="submission" date="2013-09" db="EMBL/GenBank/DDBJ databases">
        <title>Corchorus capsularis genome sequencing.</title>
        <authorList>
            <person name="Alam M."/>
            <person name="Haque M.S."/>
            <person name="Islam M.S."/>
            <person name="Emdad E.M."/>
            <person name="Islam M.M."/>
            <person name="Ahmed B."/>
            <person name="Halim A."/>
            <person name="Hossen Q.M.M."/>
            <person name="Hossain M.Z."/>
            <person name="Ahmed R."/>
            <person name="Khan M.M."/>
            <person name="Islam R."/>
            <person name="Rashid M.M."/>
            <person name="Khan S.A."/>
            <person name="Rahman M.S."/>
            <person name="Alam M."/>
        </authorList>
    </citation>
    <scope>NUCLEOTIDE SEQUENCE [LARGE SCALE GENOMIC DNA]</scope>
    <source>
        <strain evidence="2">cv. CVL-1</strain>
        <tissue evidence="1">Whole seedling</tissue>
    </source>
</reference>
<accession>A0A1R3I8Y1</accession>
<proteinExistence type="predicted"/>
<gene>
    <name evidence="1" type="ORF">CCACVL1_13951</name>
</gene>
<comment type="caution">
    <text evidence="1">The sequence shown here is derived from an EMBL/GenBank/DDBJ whole genome shotgun (WGS) entry which is preliminary data.</text>
</comment>